<organism evidence="1 2">
    <name type="scientific">Chaetomium tenue</name>
    <dbReference type="NCBI Taxonomy" id="1854479"/>
    <lineage>
        <taxon>Eukaryota</taxon>
        <taxon>Fungi</taxon>
        <taxon>Dikarya</taxon>
        <taxon>Ascomycota</taxon>
        <taxon>Pezizomycotina</taxon>
        <taxon>Sordariomycetes</taxon>
        <taxon>Sordariomycetidae</taxon>
        <taxon>Sordariales</taxon>
        <taxon>Chaetomiaceae</taxon>
        <taxon>Chaetomium</taxon>
    </lineage>
</organism>
<reference evidence="1 2" key="1">
    <citation type="journal article" date="2021" name="Nat. Commun.">
        <title>Genetic determinants of endophytism in the Arabidopsis root mycobiome.</title>
        <authorList>
            <person name="Mesny F."/>
            <person name="Miyauchi S."/>
            <person name="Thiergart T."/>
            <person name="Pickel B."/>
            <person name="Atanasova L."/>
            <person name="Karlsson M."/>
            <person name="Huettel B."/>
            <person name="Barry K.W."/>
            <person name="Haridas S."/>
            <person name="Chen C."/>
            <person name="Bauer D."/>
            <person name="Andreopoulos W."/>
            <person name="Pangilinan J."/>
            <person name="LaButti K."/>
            <person name="Riley R."/>
            <person name="Lipzen A."/>
            <person name="Clum A."/>
            <person name="Drula E."/>
            <person name="Henrissat B."/>
            <person name="Kohler A."/>
            <person name="Grigoriev I.V."/>
            <person name="Martin F.M."/>
            <person name="Hacquard S."/>
        </authorList>
    </citation>
    <scope>NUCLEOTIDE SEQUENCE [LARGE SCALE GENOMIC DNA]</scope>
    <source>
        <strain evidence="1 2">MPI-SDFR-AT-0079</strain>
    </source>
</reference>
<gene>
    <name evidence="1" type="ORF">F5144DRAFT_590668</name>
</gene>
<dbReference type="EMBL" id="JAGIZQ010000002">
    <property type="protein sequence ID" value="KAH6641350.1"/>
    <property type="molecule type" value="Genomic_DNA"/>
</dbReference>
<comment type="caution">
    <text evidence="1">The sequence shown here is derived from an EMBL/GenBank/DDBJ whole genome shotgun (WGS) entry which is preliminary data.</text>
</comment>
<proteinExistence type="predicted"/>
<evidence type="ECO:0000313" key="1">
    <source>
        <dbReference type="EMBL" id="KAH6641350.1"/>
    </source>
</evidence>
<keyword evidence="2" id="KW-1185">Reference proteome</keyword>
<evidence type="ECO:0000313" key="2">
    <source>
        <dbReference type="Proteomes" id="UP000724584"/>
    </source>
</evidence>
<name>A0ACB7PIJ7_9PEZI</name>
<dbReference type="Proteomes" id="UP000724584">
    <property type="component" value="Unassembled WGS sequence"/>
</dbReference>
<protein>
    <submittedName>
        <fullName evidence="1">Uncharacterized protein</fullName>
    </submittedName>
</protein>
<accession>A0ACB7PIJ7</accession>
<sequence>MCFWSYSHHHHLPPCTRPIEIIINYEYCQWAMADPITGERQPCDRAFCGDNASPMNQVDYNDPCATGGCLISPDCESGGCRLSQLGGRWACCQCGGRANEHRWCQHRLRTSPDTFCYHTCCEGCRADPGGGAAAGSSSSSASARRSRR</sequence>